<proteinExistence type="predicted"/>
<dbReference type="RefSeq" id="WP_195893464.1">
    <property type="nucleotide sequence ID" value="NZ_JADOGI010000002.1"/>
</dbReference>
<reference evidence="1" key="1">
    <citation type="submission" date="2020-11" db="EMBL/GenBank/DDBJ databases">
        <title>Whole-genome analyses of Nonomuraea sp. K274.</title>
        <authorList>
            <person name="Veyisoglu A."/>
        </authorList>
    </citation>
    <scope>NUCLEOTIDE SEQUENCE</scope>
    <source>
        <strain evidence="1">K274</strain>
    </source>
</reference>
<keyword evidence="2" id="KW-1185">Reference proteome</keyword>
<dbReference type="Proteomes" id="UP000605361">
    <property type="component" value="Unassembled WGS sequence"/>
</dbReference>
<accession>A0A931A424</accession>
<evidence type="ECO:0000313" key="2">
    <source>
        <dbReference type="Proteomes" id="UP000605361"/>
    </source>
</evidence>
<organism evidence="1 2">
    <name type="scientific">Nonomuraea cypriaca</name>
    <dbReference type="NCBI Taxonomy" id="1187855"/>
    <lineage>
        <taxon>Bacteria</taxon>
        <taxon>Bacillati</taxon>
        <taxon>Actinomycetota</taxon>
        <taxon>Actinomycetes</taxon>
        <taxon>Streptosporangiales</taxon>
        <taxon>Streptosporangiaceae</taxon>
        <taxon>Nonomuraea</taxon>
    </lineage>
</organism>
<evidence type="ECO:0000313" key="1">
    <source>
        <dbReference type="EMBL" id="MBF8184419.1"/>
    </source>
</evidence>
<dbReference type="EMBL" id="JADOGI010000002">
    <property type="protein sequence ID" value="MBF8184419.1"/>
    <property type="molecule type" value="Genomic_DNA"/>
</dbReference>
<protein>
    <submittedName>
        <fullName evidence="1">Uncharacterized protein</fullName>
    </submittedName>
</protein>
<comment type="caution">
    <text evidence="1">The sequence shown here is derived from an EMBL/GenBank/DDBJ whole genome shotgun (WGS) entry which is preliminary data.</text>
</comment>
<dbReference type="AlphaFoldDB" id="A0A931A424"/>
<gene>
    <name evidence="1" type="ORF">ITP53_01380</name>
</gene>
<name>A0A931A424_9ACTN</name>
<sequence>MRDPLKGWTRKDATLAGTFDFRSISVKVNAFQDHESALDDADFMWRSMREFSGQTREAPYNTKYGEIKQLSDLGDEAYAIYNEHTVRHNATAWTYIVRGNATIEIRFLGTDNKGREILSDENSRPVPEEELLAGLEEIAREVVNGLTG</sequence>